<evidence type="ECO:0000259" key="2">
    <source>
        <dbReference type="Pfam" id="PF01965"/>
    </source>
</evidence>
<evidence type="ECO:0000313" key="4">
    <source>
        <dbReference type="Proteomes" id="UP000239209"/>
    </source>
</evidence>
<feature type="chain" id="PRO_5015511439" evidence="1">
    <location>
        <begin position="22"/>
        <end position="242"/>
    </location>
</feature>
<organism evidence="3 4">
    <name type="scientific">Pseudosporangium ferrugineum</name>
    <dbReference type="NCBI Taxonomy" id="439699"/>
    <lineage>
        <taxon>Bacteria</taxon>
        <taxon>Bacillati</taxon>
        <taxon>Actinomycetota</taxon>
        <taxon>Actinomycetes</taxon>
        <taxon>Micromonosporales</taxon>
        <taxon>Micromonosporaceae</taxon>
        <taxon>Pseudosporangium</taxon>
    </lineage>
</organism>
<dbReference type="PANTHER" id="PTHR43130:SF3">
    <property type="entry name" value="HTH-TYPE TRANSCRIPTIONAL REGULATOR RV1931C"/>
    <property type="match status" value="1"/>
</dbReference>
<dbReference type="RefSeq" id="WP_106126379.1">
    <property type="nucleotide sequence ID" value="NZ_PVZG01000004.1"/>
</dbReference>
<dbReference type="PANTHER" id="PTHR43130">
    <property type="entry name" value="ARAC-FAMILY TRANSCRIPTIONAL REGULATOR"/>
    <property type="match status" value="1"/>
</dbReference>
<evidence type="ECO:0000313" key="3">
    <source>
        <dbReference type="EMBL" id="PRY30780.1"/>
    </source>
</evidence>
<dbReference type="AlphaFoldDB" id="A0A2T0SBI1"/>
<comment type="caution">
    <text evidence="3">The sequence shown here is derived from an EMBL/GenBank/DDBJ whole genome shotgun (WGS) entry which is preliminary data.</text>
</comment>
<dbReference type="InterPro" id="IPR029062">
    <property type="entry name" value="Class_I_gatase-like"/>
</dbReference>
<dbReference type="InterPro" id="IPR002818">
    <property type="entry name" value="DJ-1/PfpI"/>
</dbReference>
<dbReference type="Gene3D" id="3.40.50.880">
    <property type="match status" value="1"/>
</dbReference>
<proteinExistence type="predicted"/>
<dbReference type="InterPro" id="IPR052158">
    <property type="entry name" value="INH-QAR"/>
</dbReference>
<dbReference type="EMBL" id="PVZG01000004">
    <property type="protein sequence ID" value="PRY30780.1"/>
    <property type="molecule type" value="Genomic_DNA"/>
</dbReference>
<name>A0A2T0SBI1_9ACTN</name>
<gene>
    <name evidence="3" type="ORF">CLV70_104332</name>
</gene>
<evidence type="ECO:0000256" key="1">
    <source>
        <dbReference type="SAM" id="SignalP"/>
    </source>
</evidence>
<feature type="signal peptide" evidence="1">
    <location>
        <begin position="1"/>
        <end position="21"/>
    </location>
</feature>
<dbReference type="Pfam" id="PF01965">
    <property type="entry name" value="DJ-1_PfpI"/>
    <property type="match status" value="1"/>
</dbReference>
<protein>
    <submittedName>
        <fullName evidence="3">DJ-1/PfpI family protein</fullName>
    </submittedName>
</protein>
<keyword evidence="1" id="KW-0732">Signal</keyword>
<sequence>MQRRTVLTATAAGALATTGLAAPARGSAAGRTAWSPERPFRVQMVLFDGVAEQDFIGPNEAFTIAGFATGGAVAVSYVTGTVPRTVRALGGTRVVVADGWSPRTADLLLVPGGGPTGPDEPGVAHEIKKGQLPRSIAAAVRRRLVIGSVCTGALLLAAAGLTEGRPCNTHHTVRDQLAESGAVVKDARVVDDGDLITSAGSTSGIDLALHVLDREFGADLAVMVAGVLEFEPRGTVWTARAR</sequence>
<feature type="domain" description="DJ-1/PfpI" evidence="2">
    <location>
        <begin position="41"/>
        <end position="213"/>
    </location>
</feature>
<dbReference type="Proteomes" id="UP000239209">
    <property type="component" value="Unassembled WGS sequence"/>
</dbReference>
<accession>A0A2T0SBI1</accession>
<dbReference type="SUPFAM" id="SSF52317">
    <property type="entry name" value="Class I glutamine amidotransferase-like"/>
    <property type="match status" value="1"/>
</dbReference>
<reference evidence="3 4" key="1">
    <citation type="submission" date="2018-03" db="EMBL/GenBank/DDBJ databases">
        <title>Genomic Encyclopedia of Archaeal and Bacterial Type Strains, Phase II (KMG-II): from individual species to whole genera.</title>
        <authorList>
            <person name="Goeker M."/>
        </authorList>
    </citation>
    <scope>NUCLEOTIDE SEQUENCE [LARGE SCALE GENOMIC DNA]</scope>
    <source>
        <strain evidence="3 4">DSM 45348</strain>
    </source>
</reference>
<dbReference type="OrthoDB" id="4265717at2"/>
<keyword evidence="4" id="KW-1185">Reference proteome</keyword>